<dbReference type="FunFam" id="3.40.109.10:FF:000001">
    <property type="entry name" value="Nitroreductase family"/>
    <property type="match status" value="1"/>
</dbReference>
<sequence length="207" mass="23298">MSFAIATQKRRSIRALQPISPIPDSSIIELASSAILHVPSAFNSQTTRLTILFSEAHLKLWSITASTFETHLGAERYNSGPADRIAGYMKGYGTILFWDDVEVVEQARNGAPDVYKDKMDEWMHQSNGMHQYYLWVALEEQGLGVNVQHYNPLIDGEVKKEWAVSDSWRLRAQMVFGLPEKGIVVGEKEQKLAIEERLKVFGGEGES</sequence>
<dbReference type="InterPro" id="IPR033877">
    <property type="entry name" value="Frm2/Hbn1"/>
</dbReference>
<dbReference type="AlphaFoldDB" id="A0A7H8R986"/>
<protein>
    <recommendedName>
        <fullName evidence="7">Nitroreductase domain-containing protein</fullName>
    </recommendedName>
</protein>
<dbReference type="PANTHER" id="PTHR43035:SF1">
    <property type="entry name" value="FATTY ACID REPRESSION MUTANT PROTEIN 2-RELATED"/>
    <property type="match status" value="1"/>
</dbReference>
<evidence type="ECO:0000256" key="2">
    <source>
        <dbReference type="ARBA" id="ARBA00004496"/>
    </source>
</evidence>
<reference evidence="9" key="1">
    <citation type="submission" date="2020-06" db="EMBL/GenBank/DDBJ databases">
        <title>A chromosome-scale genome assembly of Talaromyces rugulosus W13939.</title>
        <authorList>
            <person name="Wang B."/>
            <person name="Guo L."/>
            <person name="Ye K."/>
            <person name="Wang L."/>
        </authorList>
    </citation>
    <scope>NUCLEOTIDE SEQUENCE [LARGE SCALE GENOMIC DNA]</scope>
    <source>
        <strain evidence="9">W13939</strain>
    </source>
</reference>
<gene>
    <name evidence="8" type="ORF">TRUGW13939_09659</name>
</gene>
<evidence type="ECO:0000313" key="9">
    <source>
        <dbReference type="Proteomes" id="UP000509510"/>
    </source>
</evidence>
<feature type="domain" description="Nitroreductase" evidence="7">
    <location>
        <begin position="9"/>
        <end position="177"/>
    </location>
</feature>
<dbReference type="RefSeq" id="XP_035348672.1">
    <property type="nucleotide sequence ID" value="XM_035492779.1"/>
</dbReference>
<dbReference type="GO" id="GO:0016491">
    <property type="term" value="F:oxidoreductase activity"/>
    <property type="evidence" value="ECO:0007669"/>
    <property type="project" value="UniProtKB-KW"/>
</dbReference>
<keyword evidence="5" id="KW-0560">Oxidoreductase</keyword>
<proteinExistence type="inferred from homology"/>
<accession>A0A7H8R986</accession>
<name>A0A7H8R986_TALRU</name>
<keyword evidence="4" id="KW-0963">Cytoplasm</keyword>
<dbReference type="GO" id="GO:0005737">
    <property type="term" value="C:cytoplasm"/>
    <property type="evidence" value="ECO:0007669"/>
    <property type="project" value="UniProtKB-SubCell"/>
</dbReference>
<evidence type="ECO:0000256" key="1">
    <source>
        <dbReference type="ARBA" id="ARBA00004123"/>
    </source>
</evidence>
<evidence type="ECO:0000256" key="5">
    <source>
        <dbReference type="ARBA" id="ARBA00023002"/>
    </source>
</evidence>
<dbReference type="SUPFAM" id="SSF55469">
    <property type="entry name" value="FMN-dependent nitroreductase-like"/>
    <property type="match status" value="1"/>
</dbReference>
<evidence type="ECO:0000259" key="7">
    <source>
        <dbReference type="Pfam" id="PF00881"/>
    </source>
</evidence>
<dbReference type="InterPro" id="IPR029479">
    <property type="entry name" value="Nitroreductase"/>
</dbReference>
<dbReference type="Proteomes" id="UP000509510">
    <property type="component" value="Chromosome V"/>
</dbReference>
<dbReference type="EMBL" id="CP055902">
    <property type="protein sequence ID" value="QKX62498.1"/>
    <property type="molecule type" value="Genomic_DNA"/>
</dbReference>
<evidence type="ECO:0000256" key="4">
    <source>
        <dbReference type="ARBA" id="ARBA00022490"/>
    </source>
</evidence>
<keyword evidence="6" id="KW-0539">Nucleus</keyword>
<dbReference type="GO" id="GO:0005634">
    <property type="term" value="C:nucleus"/>
    <property type="evidence" value="ECO:0007669"/>
    <property type="project" value="UniProtKB-SubCell"/>
</dbReference>
<keyword evidence="9" id="KW-1185">Reference proteome</keyword>
<dbReference type="GO" id="GO:0034599">
    <property type="term" value="P:cellular response to oxidative stress"/>
    <property type="evidence" value="ECO:0007669"/>
    <property type="project" value="InterPro"/>
</dbReference>
<dbReference type="InterPro" id="IPR000415">
    <property type="entry name" value="Nitroreductase-like"/>
</dbReference>
<organism evidence="8 9">
    <name type="scientific">Talaromyces rugulosus</name>
    <name type="common">Penicillium rugulosum</name>
    <dbReference type="NCBI Taxonomy" id="121627"/>
    <lineage>
        <taxon>Eukaryota</taxon>
        <taxon>Fungi</taxon>
        <taxon>Dikarya</taxon>
        <taxon>Ascomycota</taxon>
        <taxon>Pezizomycotina</taxon>
        <taxon>Eurotiomycetes</taxon>
        <taxon>Eurotiomycetidae</taxon>
        <taxon>Eurotiales</taxon>
        <taxon>Trichocomaceae</taxon>
        <taxon>Talaromyces</taxon>
        <taxon>Talaromyces sect. Islandici</taxon>
    </lineage>
</organism>
<evidence type="ECO:0000256" key="3">
    <source>
        <dbReference type="ARBA" id="ARBA00007118"/>
    </source>
</evidence>
<dbReference type="GeneID" id="55997142"/>
<evidence type="ECO:0000256" key="6">
    <source>
        <dbReference type="ARBA" id="ARBA00023242"/>
    </source>
</evidence>
<dbReference type="Pfam" id="PF00881">
    <property type="entry name" value="Nitroreductase"/>
    <property type="match status" value="1"/>
</dbReference>
<comment type="subcellular location">
    <subcellularLocation>
        <location evidence="2">Cytoplasm</location>
    </subcellularLocation>
    <subcellularLocation>
        <location evidence="1">Nucleus</location>
    </subcellularLocation>
</comment>
<dbReference type="Gene3D" id="3.40.109.10">
    <property type="entry name" value="NADH Oxidase"/>
    <property type="match status" value="1"/>
</dbReference>
<dbReference type="PANTHER" id="PTHR43035">
    <property type="entry name" value="FATTY ACID REPRESSION MUTANT PROTEIN 2-RELATED"/>
    <property type="match status" value="1"/>
</dbReference>
<dbReference type="OrthoDB" id="2138173at2759"/>
<evidence type="ECO:0000313" key="8">
    <source>
        <dbReference type="EMBL" id="QKX62498.1"/>
    </source>
</evidence>
<comment type="similarity">
    <text evidence="3">Belongs to the nitroreductase family.</text>
</comment>
<dbReference type="KEGG" id="trg:TRUGW13939_09659"/>